<dbReference type="RefSeq" id="WP_084664916.1">
    <property type="nucleotide sequence ID" value="NZ_LT838272.1"/>
</dbReference>
<proteinExistence type="predicted"/>
<reference evidence="3 4" key="1">
    <citation type="submission" date="2017-04" db="EMBL/GenBank/DDBJ databases">
        <authorList>
            <person name="Afonso C.L."/>
            <person name="Miller P.J."/>
            <person name="Scott M.A."/>
            <person name="Spackman E."/>
            <person name="Goraichik I."/>
            <person name="Dimitrov K.M."/>
            <person name="Suarez D.L."/>
            <person name="Swayne D.E."/>
        </authorList>
    </citation>
    <scope>NUCLEOTIDE SEQUENCE [LARGE SCALE GENOMIC DNA]</scope>
    <source>
        <strain evidence="3 4">ToBE</strain>
    </source>
</reference>
<dbReference type="InterPro" id="IPR051319">
    <property type="entry name" value="Oligoribo/pAp-PDE_c-di-AMP_PDE"/>
</dbReference>
<dbReference type="InterPro" id="IPR001667">
    <property type="entry name" value="DDH_dom"/>
</dbReference>
<evidence type="ECO:0000313" key="3">
    <source>
        <dbReference type="EMBL" id="SMB95568.1"/>
    </source>
</evidence>
<dbReference type="PANTHER" id="PTHR47618">
    <property type="entry name" value="BIFUNCTIONAL OLIGORIBONUCLEASE AND PAP PHOSPHATASE NRNA"/>
    <property type="match status" value="1"/>
</dbReference>
<feature type="domain" description="DHHA1" evidence="2">
    <location>
        <begin position="235"/>
        <end position="321"/>
    </location>
</feature>
<dbReference type="STRING" id="698762.SAMN00808754_1278"/>
<dbReference type="AlphaFoldDB" id="A0A1W1VQE2"/>
<dbReference type="GO" id="GO:0003676">
    <property type="term" value="F:nucleic acid binding"/>
    <property type="evidence" value="ECO:0007669"/>
    <property type="project" value="InterPro"/>
</dbReference>
<protein>
    <submittedName>
        <fullName evidence="3">Phosphoesterase RecJ domain-containing protein</fullName>
    </submittedName>
</protein>
<dbReference type="PANTHER" id="PTHR47618:SF1">
    <property type="entry name" value="BIFUNCTIONAL OLIGORIBONUCLEASE AND PAP PHOSPHATASE NRNA"/>
    <property type="match status" value="1"/>
</dbReference>
<dbReference type="EMBL" id="LT838272">
    <property type="protein sequence ID" value="SMB95568.1"/>
    <property type="molecule type" value="Genomic_DNA"/>
</dbReference>
<gene>
    <name evidence="3" type="ORF">SAMN00808754_1278</name>
</gene>
<feature type="domain" description="DDH" evidence="1">
    <location>
        <begin position="17"/>
        <end position="158"/>
    </location>
</feature>
<dbReference type="Pfam" id="PF02272">
    <property type="entry name" value="DHHA1"/>
    <property type="match status" value="1"/>
</dbReference>
<dbReference type="Gene3D" id="3.10.310.30">
    <property type="match status" value="1"/>
</dbReference>
<evidence type="ECO:0000259" key="1">
    <source>
        <dbReference type="Pfam" id="PF01368"/>
    </source>
</evidence>
<accession>A0A1W1VQE2</accession>
<sequence>MGIAAEIAAELTQAKEVVIASHRLPDGDCIGSTLALARALGQLGARVAAVIGDPVPEMYSFLPGSKELLFPNQVPFLPSLLIVVDCTDLERVEEGFSSWRQKVRRIINIDHHVSNTFFGDLNFVDEGAAATGELIYAVLKEIDGICIDAAIATALYTALVTDTGSFQFENCQSRTLRLAAELVDLGADLALIRENLWENKPLLSIRLLAEVLPTLSLAYEGKVAWLVVRQEVMEKLGAKGEHAEGLVNYPRSIAGVEVGAVFRELEPGVIKVALRSKKQLDVNEVAALFGGGGHKRAAGCLIRGSLEEAVEQVIKAVGERLNHAGRLY</sequence>
<dbReference type="Gene3D" id="3.90.1640.10">
    <property type="entry name" value="inorganic pyrophosphatase (n-terminal core)"/>
    <property type="match status" value="1"/>
</dbReference>
<dbReference type="OrthoDB" id="9803668at2"/>
<name>A0A1W1VQE2_9FIRM</name>
<dbReference type="InterPro" id="IPR038763">
    <property type="entry name" value="DHH_sf"/>
</dbReference>
<evidence type="ECO:0000313" key="4">
    <source>
        <dbReference type="Proteomes" id="UP000192569"/>
    </source>
</evidence>
<organism evidence="3 4">
    <name type="scientific">Thermanaeromonas toyohensis ToBE</name>
    <dbReference type="NCBI Taxonomy" id="698762"/>
    <lineage>
        <taxon>Bacteria</taxon>
        <taxon>Bacillati</taxon>
        <taxon>Bacillota</taxon>
        <taxon>Clostridia</taxon>
        <taxon>Neomoorellales</taxon>
        <taxon>Neomoorellaceae</taxon>
        <taxon>Thermanaeromonas</taxon>
    </lineage>
</organism>
<keyword evidence="4" id="KW-1185">Reference proteome</keyword>
<dbReference type="Proteomes" id="UP000192569">
    <property type="component" value="Chromosome I"/>
</dbReference>
<dbReference type="Pfam" id="PF01368">
    <property type="entry name" value="DHH"/>
    <property type="match status" value="1"/>
</dbReference>
<evidence type="ECO:0000259" key="2">
    <source>
        <dbReference type="Pfam" id="PF02272"/>
    </source>
</evidence>
<dbReference type="SUPFAM" id="SSF64182">
    <property type="entry name" value="DHH phosphoesterases"/>
    <property type="match status" value="1"/>
</dbReference>
<dbReference type="InterPro" id="IPR003156">
    <property type="entry name" value="DHHA1_dom"/>
</dbReference>